<keyword evidence="2" id="KW-1185">Reference proteome</keyword>
<evidence type="ECO:0000313" key="1">
    <source>
        <dbReference type="EMBL" id="EGZ12303.1"/>
    </source>
</evidence>
<reference evidence="1 2" key="1">
    <citation type="journal article" date="2006" name="Science">
        <title>Phytophthora genome sequences uncover evolutionary origins and mechanisms of pathogenesis.</title>
        <authorList>
            <person name="Tyler B.M."/>
            <person name="Tripathy S."/>
            <person name="Zhang X."/>
            <person name="Dehal P."/>
            <person name="Jiang R.H."/>
            <person name="Aerts A."/>
            <person name="Arredondo F.D."/>
            <person name="Baxter L."/>
            <person name="Bensasson D."/>
            <person name="Beynon J.L."/>
            <person name="Chapman J."/>
            <person name="Damasceno C.M."/>
            <person name="Dorrance A.E."/>
            <person name="Dou D."/>
            <person name="Dickerman A.W."/>
            <person name="Dubchak I.L."/>
            <person name="Garbelotto M."/>
            <person name="Gijzen M."/>
            <person name="Gordon S.G."/>
            <person name="Govers F."/>
            <person name="Grunwald N.J."/>
            <person name="Huang W."/>
            <person name="Ivors K.L."/>
            <person name="Jones R.W."/>
            <person name="Kamoun S."/>
            <person name="Krampis K."/>
            <person name="Lamour K.H."/>
            <person name="Lee M.K."/>
            <person name="McDonald W.H."/>
            <person name="Medina M."/>
            <person name="Meijer H.J."/>
            <person name="Nordberg E.K."/>
            <person name="Maclean D.J."/>
            <person name="Ospina-Giraldo M.D."/>
            <person name="Morris P.F."/>
            <person name="Phuntumart V."/>
            <person name="Putnam N.H."/>
            <person name="Rash S."/>
            <person name="Rose J.K."/>
            <person name="Sakihama Y."/>
            <person name="Salamov A.A."/>
            <person name="Savidor A."/>
            <person name="Scheuring C.F."/>
            <person name="Smith B.M."/>
            <person name="Sobral B.W."/>
            <person name="Terry A."/>
            <person name="Torto-Alalibo T.A."/>
            <person name="Win J."/>
            <person name="Xu Z."/>
            <person name="Zhang H."/>
            <person name="Grigoriev I.V."/>
            <person name="Rokhsar D.S."/>
            <person name="Boore J.L."/>
        </authorList>
    </citation>
    <scope>NUCLEOTIDE SEQUENCE [LARGE SCALE GENOMIC DNA]</scope>
    <source>
        <strain evidence="1 2">P6497</strain>
    </source>
</reference>
<protein>
    <submittedName>
        <fullName evidence="1">Uncharacterized protein</fullName>
    </submittedName>
</protein>
<dbReference type="InParanoid" id="G4ZVW7"/>
<dbReference type="GeneID" id="20647250"/>
<dbReference type="EMBL" id="JH159157">
    <property type="protein sequence ID" value="EGZ12303.1"/>
    <property type="molecule type" value="Genomic_DNA"/>
</dbReference>
<sequence>MTPPFVPNQAAITLKVLSTAFGGAPWCGNRGRYCRRDGVYYCSARLPGTTSSWVTRRFSTIIYSFWLILRGTFIRAVWLNRNRVAFDRPALAVRAVAAGVRPLFIAHLRSLRRRHRKLKIDFELLRQVLESLVSASAGRLPANLAGIDLAVPQRT</sequence>
<dbReference type="AlphaFoldDB" id="G4ZVW7"/>
<dbReference type="KEGG" id="psoj:PHYSODRAFT_336740"/>
<name>G4ZVW7_PHYSP</name>
<gene>
    <name evidence="1" type="ORF">PHYSODRAFT_336740</name>
</gene>
<proteinExistence type="predicted"/>
<evidence type="ECO:0000313" key="2">
    <source>
        <dbReference type="Proteomes" id="UP000002640"/>
    </source>
</evidence>
<dbReference type="RefSeq" id="XP_009532636.1">
    <property type="nucleotide sequence ID" value="XM_009534341.1"/>
</dbReference>
<dbReference type="Proteomes" id="UP000002640">
    <property type="component" value="Unassembled WGS sequence"/>
</dbReference>
<organism evidence="1 2">
    <name type="scientific">Phytophthora sojae (strain P6497)</name>
    <name type="common">Soybean stem and root rot agent</name>
    <name type="synonym">Phytophthora megasperma f. sp. glycines</name>
    <dbReference type="NCBI Taxonomy" id="1094619"/>
    <lineage>
        <taxon>Eukaryota</taxon>
        <taxon>Sar</taxon>
        <taxon>Stramenopiles</taxon>
        <taxon>Oomycota</taxon>
        <taxon>Peronosporomycetes</taxon>
        <taxon>Peronosporales</taxon>
        <taxon>Peronosporaceae</taxon>
        <taxon>Phytophthora</taxon>
    </lineage>
</organism>
<accession>G4ZVW7</accession>